<evidence type="ECO:0000313" key="2">
    <source>
        <dbReference type="EMBL" id="EJK70356.1"/>
    </source>
</evidence>
<feature type="non-terminal residue" evidence="2">
    <location>
        <position position="1"/>
    </location>
</feature>
<name>K0TAC3_THAOC</name>
<dbReference type="Proteomes" id="UP000266841">
    <property type="component" value="Unassembled WGS sequence"/>
</dbReference>
<sequence>YFHLDIFSLCRTWRYGAELTPLAVISRGADAPDRRGRPSGDALGGVGGAVGGVEPAIEAEISQTKQPDGGLTGRRARGDTTTSGRKRHYRRKGEVELVAGGLGDKSSIRDKRLANTRGHVLGVVFHGSQVEAGCEVAELTIDSGSSVLRTMTTRGKKYGDGESIDSFDSDATSPARSTYSWRRRGGGIFTRGEGVEEEGKEEGNEQQEERARRQPQLGGQSAGVWKGQDIELGSIQRASSFAGVSSVQRSDRLIGVGRTASAQGPISVSDGNPLVLLAPSATGHVFGALRDRGPKSVGRLVGGRTAASGRDEGAKIGGSTISTYDSKDRESIFAPDDDDKGIYLCRSGERWRQCRDAPIPEMVAYMPSGIPYPDALGRNRPRKPTASIRRARIVEVDSRP</sequence>
<organism evidence="2 3">
    <name type="scientific">Thalassiosira oceanica</name>
    <name type="common">Marine diatom</name>
    <dbReference type="NCBI Taxonomy" id="159749"/>
    <lineage>
        <taxon>Eukaryota</taxon>
        <taxon>Sar</taxon>
        <taxon>Stramenopiles</taxon>
        <taxon>Ochrophyta</taxon>
        <taxon>Bacillariophyta</taxon>
        <taxon>Coscinodiscophyceae</taxon>
        <taxon>Thalassiosirophycidae</taxon>
        <taxon>Thalassiosirales</taxon>
        <taxon>Thalassiosiraceae</taxon>
        <taxon>Thalassiosira</taxon>
    </lineage>
</organism>
<keyword evidence="3" id="KW-1185">Reference proteome</keyword>
<comment type="caution">
    <text evidence="2">The sequence shown here is derived from an EMBL/GenBank/DDBJ whole genome shotgun (WGS) entry which is preliminary data.</text>
</comment>
<accession>K0TAC3</accession>
<dbReference type="AlphaFoldDB" id="K0TAC3"/>
<protein>
    <submittedName>
        <fullName evidence="2">Uncharacterized protein</fullName>
    </submittedName>
</protein>
<feature type="region of interest" description="Disordered" evidence="1">
    <location>
        <begin position="61"/>
        <end position="89"/>
    </location>
</feature>
<feature type="region of interest" description="Disordered" evidence="1">
    <location>
        <begin position="157"/>
        <end position="223"/>
    </location>
</feature>
<reference evidence="2 3" key="1">
    <citation type="journal article" date="2012" name="Genome Biol.">
        <title>Genome and low-iron response of an oceanic diatom adapted to chronic iron limitation.</title>
        <authorList>
            <person name="Lommer M."/>
            <person name="Specht M."/>
            <person name="Roy A.S."/>
            <person name="Kraemer L."/>
            <person name="Andreson R."/>
            <person name="Gutowska M.A."/>
            <person name="Wolf J."/>
            <person name="Bergner S.V."/>
            <person name="Schilhabel M.B."/>
            <person name="Klostermeier U.C."/>
            <person name="Beiko R.G."/>
            <person name="Rosenstiel P."/>
            <person name="Hippler M."/>
            <person name="Laroche J."/>
        </authorList>
    </citation>
    <scope>NUCLEOTIDE SEQUENCE [LARGE SCALE GENOMIC DNA]</scope>
    <source>
        <strain evidence="2 3">CCMP1005</strain>
    </source>
</reference>
<evidence type="ECO:0000256" key="1">
    <source>
        <dbReference type="SAM" id="MobiDB-lite"/>
    </source>
</evidence>
<gene>
    <name evidence="2" type="ORF">THAOC_08291</name>
</gene>
<evidence type="ECO:0000313" key="3">
    <source>
        <dbReference type="Proteomes" id="UP000266841"/>
    </source>
</evidence>
<proteinExistence type="predicted"/>
<feature type="compositionally biased region" description="Basic and acidic residues" evidence="1">
    <location>
        <begin position="201"/>
        <end position="212"/>
    </location>
</feature>
<feature type="compositionally biased region" description="Polar residues" evidence="1">
    <location>
        <begin position="169"/>
        <end position="180"/>
    </location>
</feature>
<dbReference type="EMBL" id="AGNL01008652">
    <property type="protein sequence ID" value="EJK70356.1"/>
    <property type="molecule type" value="Genomic_DNA"/>
</dbReference>
<feature type="region of interest" description="Disordered" evidence="1">
    <location>
        <begin position="374"/>
        <end position="400"/>
    </location>
</feature>